<sequence>MSGKKRTPSERAIIYAGVLGGLSIQQIDELLQPLGAGRLNPNSYEMLKGTYFSSMVNGIGGISTDVLNPFGESIYHPKQMGDL</sequence>
<keyword evidence="2" id="KW-1185">Reference proteome</keyword>
<protein>
    <submittedName>
        <fullName evidence="1">Uncharacterized protein</fullName>
    </submittedName>
</protein>
<gene>
    <name evidence="1" type="ORF">GTP46_09525</name>
</gene>
<dbReference type="AlphaFoldDB" id="A0A6L8KAF8"/>
<accession>A0A6L8KAF8</accession>
<dbReference type="Proteomes" id="UP000479335">
    <property type="component" value="Unassembled WGS sequence"/>
</dbReference>
<reference evidence="1 2" key="1">
    <citation type="submission" date="2019-12" db="EMBL/GenBank/DDBJ databases">
        <title>Novel species isolated from a subtropical stream in China.</title>
        <authorList>
            <person name="Lu H."/>
        </authorList>
    </citation>
    <scope>NUCLEOTIDE SEQUENCE [LARGE SCALE GENOMIC DNA]</scope>
    <source>
        <strain evidence="1 2">FT135W</strain>
    </source>
</reference>
<organism evidence="1 2">
    <name type="scientific">Duganella flavida</name>
    <dbReference type="NCBI Taxonomy" id="2692175"/>
    <lineage>
        <taxon>Bacteria</taxon>
        <taxon>Pseudomonadati</taxon>
        <taxon>Pseudomonadota</taxon>
        <taxon>Betaproteobacteria</taxon>
        <taxon>Burkholderiales</taxon>
        <taxon>Oxalobacteraceae</taxon>
        <taxon>Telluria group</taxon>
        <taxon>Duganella</taxon>
    </lineage>
</organism>
<evidence type="ECO:0000313" key="1">
    <source>
        <dbReference type="EMBL" id="MYM22882.1"/>
    </source>
</evidence>
<dbReference type="RefSeq" id="WP_161006394.1">
    <property type="nucleotide sequence ID" value="NZ_WWCN01000005.1"/>
</dbReference>
<dbReference type="EMBL" id="WWCN01000005">
    <property type="protein sequence ID" value="MYM22882.1"/>
    <property type="molecule type" value="Genomic_DNA"/>
</dbReference>
<comment type="caution">
    <text evidence="1">The sequence shown here is derived from an EMBL/GenBank/DDBJ whole genome shotgun (WGS) entry which is preliminary data.</text>
</comment>
<name>A0A6L8KAF8_9BURK</name>
<proteinExistence type="predicted"/>
<evidence type="ECO:0000313" key="2">
    <source>
        <dbReference type="Proteomes" id="UP000479335"/>
    </source>
</evidence>